<evidence type="ECO:0000313" key="1">
    <source>
        <dbReference type="EMBL" id="KAF9755338.1"/>
    </source>
</evidence>
<comment type="caution">
    <text evidence="1">The sequence shown here is derived from an EMBL/GenBank/DDBJ whole genome shotgun (WGS) entry which is preliminary data.</text>
</comment>
<name>A0A8H7NGS5_BIOOC</name>
<dbReference type="AlphaFoldDB" id="A0A8H7NGS5"/>
<sequence length="79" mass="8879">MANDGTGDVRTQSRAGILENPLRPGALKYLPECPVRKEEENRVVADLQGAASQDVSRAKYTLWREVHVERQYPIGKKTN</sequence>
<organism evidence="1 2">
    <name type="scientific">Bionectria ochroleuca</name>
    <name type="common">Gliocladium roseum</name>
    <dbReference type="NCBI Taxonomy" id="29856"/>
    <lineage>
        <taxon>Eukaryota</taxon>
        <taxon>Fungi</taxon>
        <taxon>Dikarya</taxon>
        <taxon>Ascomycota</taxon>
        <taxon>Pezizomycotina</taxon>
        <taxon>Sordariomycetes</taxon>
        <taxon>Hypocreomycetidae</taxon>
        <taxon>Hypocreales</taxon>
        <taxon>Bionectriaceae</taxon>
        <taxon>Clonostachys</taxon>
    </lineage>
</organism>
<evidence type="ECO:0000313" key="2">
    <source>
        <dbReference type="Proteomes" id="UP000616885"/>
    </source>
</evidence>
<dbReference type="Proteomes" id="UP000616885">
    <property type="component" value="Unassembled WGS sequence"/>
</dbReference>
<gene>
    <name evidence="1" type="ORF">IM811_010779</name>
</gene>
<protein>
    <submittedName>
        <fullName evidence="1">Uncharacterized protein</fullName>
    </submittedName>
</protein>
<accession>A0A8H7NGS5</accession>
<proteinExistence type="predicted"/>
<dbReference type="EMBL" id="JADCTT010000003">
    <property type="protein sequence ID" value="KAF9755338.1"/>
    <property type="molecule type" value="Genomic_DNA"/>
</dbReference>
<reference evidence="1" key="1">
    <citation type="submission" date="2020-10" db="EMBL/GenBank/DDBJ databases">
        <title>High-Quality Genome Resource of Clonostachys rosea strain S41 by Oxford Nanopore Long-Read Sequencing.</title>
        <authorList>
            <person name="Wang H."/>
        </authorList>
    </citation>
    <scope>NUCLEOTIDE SEQUENCE</scope>
    <source>
        <strain evidence="1">S41</strain>
    </source>
</reference>